<accession>B4RCE9</accession>
<dbReference type="AlphaFoldDB" id="B4RCE9"/>
<evidence type="ECO:0000256" key="1">
    <source>
        <dbReference type="SAM" id="MobiDB-lite"/>
    </source>
</evidence>
<protein>
    <submittedName>
        <fullName evidence="2">Uncharacterized protein</fullName>
    </submittedName>
</protein>
<feature type="compositionally biased region" description="Low complexity" evidence="1">
    <location>
        <begin position="27"/>
        <end position="54"/>
    </location>
</feature>
<name>B4RCE9_PHEZH</name>
<proteinExistence type="predicted"/>
<dbReference type="RefSeq" id="WP_012520696.1">
    <property type="nucleotide sequence ID" value="NC_011144.1"/>
</dbReference>
<dbReference type="KEGG" id="pzu:PHZ_c0134"/>
<gene>
    <name evidence="2" type="ordered locus">PHZ_c0134</name>
</gene>
<reference evidence="2 3" key="1">
    <citation type="journal article" date="2008" name="BMC Genomics">
        <title>Complete genome of Phenylobacterium zucineum - a novel facultative intracellular bacterium isolated from human erythroleukemia cell line K562.</title>
        <authorList>
            <person name="Luo Y."/>
            <person name="Xu X."/>
            <person name="Ding Z."/>
            <person name="Liu Z."/>
            <person name="Zhang B."/>
            <person name="Yan Z."/>
            <person name="Sun J."/>
            <person name="Hu S."/>
            <person name="Hu X."/>
        </authorList>
    </citation>
    <scope>NUCLEOTIDE SEQUENCE [LARGE SCALE GENOMIC DNA]</scope>
    <source>
        <strain evidence="2 3">HLK1</strain>
    </source>
</reference>
<sequence length="88" mass="8978">MSGLPPVTTIRPNLPPPAAPQSHGLDPARQAAQRAFFAAALGQAQAPAAAAAPRPAEPPPQAPSRTPDPGAEAPQRILRPGSLLDIRV</sequence>
<keyword evidence="3" id="KW-1185">Reference proteome</keyword>
<evidence type="ECO:0000313" key="2">
    <source>
        <dbReference type="EMBL" id="ACG76548.1"/>
    </source>
</evidence>
<dbReference type="HOGENOM" id="CLU_2466325_0_0_5"/>
<dbReference type="EMBL" id="CP000747">
    <property type="protein sequence ID" value="ACG76548.1"/>
    <property type="molecule type" value="Genomic_DNA"/>
</dbReference>
<feature type="region of interest" description="Disordered" evidence="1">
    <location>
        <begin position="1"/>
        <end position="88"/>
    </location>
</feature>
<evidence type="ECO:0000313" key="3">
    <source>
        <dbReference type="Proteomes" id="UP000001868"/>
    </source>
</evidence>
<organism evidence="2 3">
    <name type="scientific">Phenylobacterium zucineum (strain HLK1)</name>
    <dbReference type="NCBI Taxonomy" id="450851"/>
    <lineage>
        <taxon>Bacteria</taxon>
        <taxon>Pseudomonadati</taxon>
        <taxon>Pseudomonadota</taxon>
        <taxon>Alphaproteobacteria</taxon>
        <taxon>Caulobacterales</taxon>
        <taxon>Caulobacteraceae</taxon>
        <taxon>Phenylobacterium</taxon>
    </lineage>
</organism>
<dbReference type="Proteomes" id="UP000001868">
    <property type="component" value="Chromosome"/>
</dbReference>